<dbReference type="AlphaFoldDB" id="A0A316ARV3"/>
<dbReference type="PANTHER" id="PTHR10192">
    <property type="entry name" value="MOLYBDOPTERIN BIOSYNTHESIS PROTEIN"/>
    <property type="match status" value="1"/>
</dbReference>
<reference evidence="13 14" key="1">
    <citation type="submission" date="2018-03" db="EMBL/GenBank/DDBJ databases">
        <title>Genomic Encyclopedia of Archaeal and Bacterial Type Strains, Phase II (KMG-II): from individual species to whole genera.</title>
        <authorList>
            <person name="Goeker M."/>
        </authorList>
    </citation>
    <scope>NUCLEOTIDE SEQUENCE [LARGE SCALE GENOMIC DNA]</scope>
    <source>
        <strain evidence="13 14">DSM 100346</strain>
    </source>
</reference>
<evidence type="ECO:0000256" key="4">
    <source>
        <dbReference type="ARBA" id="ARBA00010763"/>
    </source>
</evidence>
<dbReference type="SMART" id="SM00852">
    <property type="entry name" value="MoCF_biosynth"/>
    <property type="match status" value="1"/>
</dbReference>
<dbReference type="Pfam" id="PF03454">
    <property type="entry name" value="MoeA_C"/>
    <property type="match status" value="1"/>
</dbReference>
<comment type="pathway">
    <text evidence="3 11">Cofactor biosynthesis; molybdopterin biosynthesis.</text>
</comment>
<dbReference type="InterPro" id="IPR038987">
    <property type="entry name" value="MoeA-like"/>
</dbReference>
<evidence type="ECO:0000256" key="2">
    <source>
        <dbReference type="ARBA" id="ARBA00002901"/>
    </source>
</evidence>
<dbReference type="PROSITE" id="PS01079">
    <property type="entry name" value="MOCF_BIOSYNTHESIS_2"/>
    <property type="match status" value="1"/>
</dbReference>
<dbReference type="RefSeq" id="WP_109672637.1">
    <property type="nucleotide sequence ID" value="NZ_QGDT01000001.1"/>
</dbReference>
<name>A0A316ARV3_9BACT</name>
<evidence type="ECO:0000256" key="1">
    <source>
        <dbReference type="ARBA" id="ARBA00001946"/>
    </source>
</evidence>
<dbReference type="PANTHER" id="PTHR10192:SF5">
    <property type="entry name" value="GEPHYRIN"/>
    <property type="match status" value="1"/>
</dbReference>
<evidence type="ECO:0000256" key="5">
    <source>
        <dbReference type="ARBA" id="ARBA00022505"/>
    </source>
</evidence>
<dbReference type="InterPro" id="IPR005111">
    <property type="entry name" value="MoeA_C_domain_IV"/>
</dbReference>
<accession>A0A316ARV3</accession>
<keyword evidence="7 11" id="KW-0479">Metal-binding</keyword>
<comment type="cofactor">
    <cofactor evidence="1 11">
        <name>Mg(2+)</name>
        <dbReference type="ChEBI" id="CHEBI:18420"/>
    </cofactor>
</comment>
<evidence type="ECO:0000256" key="11">
    <source>
        <dbReference type="RuleBase" id="RU365090"/>
    </source>
</evidence>
<keyword evidence="6 11" id="KW-0808">Transferase</keyword>
<dbReference type="InterPro" id="IPR005110">
    <property type="entry name" value="MoeA_linker/N"/>
</dbReference>
<evidence type="ECO:0000256" key="10">
    <source>
        <dbReference type="ARBA" id="ARBA00047317"/>
    </source>
</evidence>
<evidence type="ECO:0000256" key="9">
    <source>
        <dbReference type="ARBA" id="ARBA00023150"/>
    </source>
</evidence>
<dbReference type="InterPro" id="IPR008284">
    <property type="entry name" value="MoCF_biosynth_CS"/>
</dbReference>
<dbReference type="Pfam" id="PF03453">
    <property type="entry name" value="MoeA_N"/>
    <property type="match status" value="1"/>
</dbReference>
<dbReference type="GO" id="GO:0046872">
    <property type="term" value="F:metal ion binding"/>
    <property type="evidence" value="ECO:0007669"/>
    <property type="project" value="UniProtKB-UniRule"/>
</dbReference>
<organism evidence="13 14">
    <name type="scientific">Dyadobacter jejuensis</name>
    <dbReference type="NCBI Taxonomy" id="1082580"/>
    <lineage>
        <taxon>Bacteria</taxon>
        <taxon>Pseudomonadati</taxon>
        <taxon>Bacteroidota</taxon>
        <taxon>Cytophagia</taxon>
        <taxon>Cytophagales</taxon>
        <taxon>Spirosomataceae</taxon>
        <taxon>Dyadobacter</taxon>
    </lineage>
</organism>
<comment type="catalytic activity">
    <reaction evidence="10">
        <text>adenylyl-molybdopterin + molybdate = Mo-molybdopterin + AMP + H(+)</text>
        <dbReference type="Rhea" id="RHEA:35047"/>
        <dbReference type="ChEBI" id="CHEBI:15378"/>
        <dbReference type="ChEBI" id="CHEBI:36264"/>
        <dbReference type="ChEBI" id="CHEBI:62727"/>
        <dbReference type="ChEBI" id="CHEBI:71302"/>
        <dbReference type="ChEBI" id="CHEBI:456215"/>
        <dbReference type="EC" id="2.10.1.1"/>
    </reaction>
</comment>
<gene>
    <name evidence="13" type="ORF">CLV98_101609</name>
</gene>
<dbReference type="InterPro" id="IPR036135">
    <property type="entry name" value="MoeA_linker/N_sf"/>
</dbReference>
<dbReference type="NCBIfam" id="TIGR00177">
    <property type="entry name" value="molyb_syn"/>
    <property type="match status" value="1"/>
</dbReference>
<dbReference type="GO" id="GO:0006777">
    <property type="term" value="P:Mo-molybdopterin cofactor biosynthetic process"/>
    <property type="evidence" value="ECO:0007669"/>
    <property type="project" value="UniProtKB-UniRule"/>
</dbReference>
<dbReference type="SUPFAM" id="SSF53218">
    <property type="entry name" value="Molybdenum cofactor biosynthesis proteins"/>
    <property type="match status" value="1"/>
</dbReference>
<dbReference type="GO" id="GO:0061599">
    <property type="term" value="F:molybdopterin molybdotransferase activity"/>
    <property type="evidence" value="ECO:0007669"/>
    <property type="project" value="UniProtKB-UniRule"/>
</dbReference>
<sequence>MIEISIAKEKIVEYSTRLEVESRLLTASAGYVLAQDIIATLPLPLFTQSAMDGYAIRHDEDRVAEEWLTVQGESKAGSERSINLEAGKAVRIFTGAPLPQGATAVVMQEHVTRQGDRVKINLENVADGAHIRYQGQQIQKGEVALPMGSLLSPGAIGFLAGFGITHVAVYRKPKVAILVTGDELVDAGQPLKPGEIYESNSAMLEAALLKEGVEDIRIDAVHDDKAELVAKLDGLLKWADLVITSGGISVGDYDYVGEAIDHLGVQTVFYKVKQRPGKPLFFGEKGGKLLFALPGNPASSLVCFYEYVFPALRLLYGRKDIHLQSFRMPSLKAYSFKGERDEFLKGLLTPEGVMPLYGQESFALRSFALANALIYLPASQQQVLPGDLVEVHVLPS</sequence>
<dbReference type="Gene3D" id="2.40.340.10">
    <property type="entry name" value="MoeA, C-terminal, domain IV"/>
    <property type="match status" value="1"/>
</dbReference>
<protein>
    <recommendedName>
        <fullName evidence="11">Molybdopterin molybdenumtransferase</fullName>
        <ecNumber evidence="11">2.10.1.1</ecNumber>
    </recommendedName>
</protein>
<dbReference type="NCBIfam" id="NF045515">
    <property type="entry name" value="Glp_gephyrin"/>
    <property type="match status" value="1"/>
</dbReference>
<evidence type="ECO:0000259" key="12">
    <source>
        <dbReference type="SMART" id="SM00852"/>
    </source>
</evidence>
<keyword evidence="8 11" id="KW-0460">Magnesium</keyword>
<evidence type="ECO:0000256" key="7">
    <source>
        <dbReference type="ARBA" id="ARBA00022723"/>
    </source>
</evidence>
<dbReference type="Gene3D" id="2.170.190.11">
    <property type="entry name" value="Molybdopterin biosynthesis moea protein, domain 3"/>
    <property type="match status" value="1"/>
</dbReference>
<dbReference type="SUPFAM" id="SSF63867">
    <property type="entry name" value="MoeA C-terminal domain-like"/>
    <property type="match status" value="1"/>
</dbReference>
<dbReference type="InterPro" id="IPR036688">
    <property type="entry name" value="MoeA_C_domain_IV_sf"/>
</dbReference>
<dbReference type="GO" id="GO:0005829">
    <property type="term" value="C:cytosol"/>
    <property type="evidence" value="ECO:0007669"/>
    <property type="project" value="TreeGrafter"/>
</dbReference>
<dbReference type="Gene3D" id="3.40.980.10">
    <property type="entry name" value="MoaB/Mog-like domain"/>
    <property type="match status" value="1"/>
</dbReference>
<dbReference type="Gene3D" id="3.90.105.10">
    <property type="entry name" value="Molybdopterin biosynthesis moea protein, domain 2"/>
    <property type="match status" value="1"/>
</dbReference>
<keyword evidence="14" id="KW-1185">Reference proteome</keyword>
<comment type="similarity">
    <text evidence="4 11">Belongs to the MoeA family.</text>
</comment>
<dbReference type="EMBL" id="QGDT01000001">
    <property type="protein sequence ID" value="PWJ60425.1"/>
    <property type="molecule type" value="Genomic_DNA"/>
</dbReference>
<dbReference type="InterPro" id="IPR001453">
    <property type="entry name" value="MoaB/Mog_dom"/>
</dbReference>
<dbReference type="EC" id="2.10.1.1" evidence="11"/>
<evidence type="ECO:0000256" key="3">
    <source>
        <dbReference type="ARBA" id="ARBA00005046"/>
    </source>
</evidence>
<dbReference type="UniPathway" id="UPA00344"/>
<proteinExistence type="inferred from homology"/>
<evidence type="ECO:0000256" key="6">
    <source>
        <dbReference type="ARBA" id="ARBA00022679"/>
    </source>
</evidence>
<dbReference type="OrthoDB" id="9804758at2"/>
<comment type="caution">
    <text evidence="13">The sequence shown here is derived from an EMBL/GenBank/DDBJ whole genome shotgun (WGS) entry which is preliminary data.</text>
</comment>
<evidence type="ECO:0000256" key="8">
    <source>
        <dbReference type="ARBA" id="ARBA00022842"/>
    </source>
</evidence>
<dbReference type="Proteomes" id="UP000245880">
    <property type="component" value="Unassembled WGS sequence"/>
</dbReference>
<dbReference type="Pfam" id="PF00994">
    <property type="entry name" value="MoCF_biosynth"/>
    <property type="match status" value="1"/>
</dbReference>
<dbReference type="InterPro" id="IPR036425">
    <property type="entry name" value="MoaB/Mog-like_dom_sf"/>
</dbReference>
<dbReference type="CDD" id="cd00887">
    <property type="entry name" value="MoeA"/>
    <property type="match status" value="1"/>
</dbReference>
<comment type="function">
    <text evidence="2 11">Catalyzes the insertion of molybdate into adenylated molybdopterin with the concomitant release of AMP.</text>
</comment>
<keyword evidence="9 11" id="KW-0501">Molybdenum cofactor biosynthesis</keyword>
<feature type="domain" description="MoaB/Mog" evidence="12">
    <location>
        <begin position="176"/>
        <end position="314"/>
    </location>
</feature>
<evidence type="ECO:0000313" key="13">
    <source>
        <dbReference type="EMBL" id="PWJ60425.1"/>
    </source>
</evidence>
<dbReference type="FunFam" id="3.40.980.10:FF:000004">
    <property type="entry name" value="Molybdopterin molybdenumtransferase"/>
    <property type="match status" value="1"/>
</dbReference>
<dbReference type="SUPFAM" id="SSF63882">
    <property type="entry name" value="MoeA N-terminal region -like"/>
    <property type="match status" value="1"/>
</dbReference>
<evidence type="ECO:0000313" key="14">
    <source>
        <dbReference type="Proteomes" id="UP000245880"/>
    </source>
</evidence>
<keyword evidence="5 11" id="KW-0500">Molybdenum</keyword>